<feature type="compositionally biased region" description="Acidic residues" evidence="3">
    <location>
        <begin position="223"/>
        <end position="237"/>
    </location>
</feature>
<proteinExistence type="inferred from homology"/>
<feature type="region of interest" description="Disordered" evidence="3">
    <location>
        <begin position="121"/>
        <end position="156"/>
    </location>
</feature>
<accession>A0A670HZG7</accession>
<dbReference type="OrthoDB" id="432281at2759"/>
<reference evidence="4 5" key="1">
    <citation type="journal article" date="2019" name="Proc. Natl. Acad. Sci. U.S.A.">
        <title>Regulatory changes in pterin and carotenoid genes underlie balanced color polymorphisms in the wall lizard.</title>
        <authorList>
            <person name="Andrade P."/>
            <person name="Pinho C."/>
            <person name="Perez I de Lanuza G."/>
            <person name="Afonso S."/>
            <person name="Brejcha J."/>
            <person name="Rubin C.J."/>
            <person name="Wallerman O."/>
            <person name="Pereira P."/>
            <person name="Sabatino S.J."/>
            <person name="Bellati A."/>
            <person name="Pellitteri-Rosa D."/>
            <person name="Bosakova Z."/>
            <person name="Bunikis I."/>
            <person name="Carretero M.A."/>
            <person name="Feiner N."/>
            <person name="Marsik P."/>
            <person name="Pauperio F."/>
            <person name="Salvi D."/>
            <person name="Soler L."/>
            <person name="While G.M."/>
            <person name="Uller T."/>
            <person name="Font E."/>
            <person name="Andersson L."/>
            <person name="Carneiro M."/>
        </authorList>
    </citation>
    <scope>NUCLEOTIDE SEQUENCE</scope>
</reference>
<organism evidence="4 5">
    <name type="scientific">Podarcis muralis</name>
    <name type="common">Wall lizard</name>
    <name type="synonym">Lacerta muralis</name>
    <dbReference type="NCBI Taxonomy" id="64176"/>
    <lineage>
        <taxon>Eukaryota</taxon>
        <taxon>Metazoa</taxon>
        <taxon>Chordata</taxon>
        <taxon>Craniata</taxon>
        <taxon>Vertebrata</taxon>
        <taxon>Euteleostomi</taxon>
        <taxon>Lepidosauria</taxon>
        <taxon>Squamata</taxon>
        <taxon>Bifurcata</taxon>
        <taxon>Unidentata</taxon>
        <taxon>Episquamata</taxon>
        <taxon>Laterata</taxon>
        <taxon>Lacertibaenia</taxon>
        <taxon>Lacertidae</taxon>
        <taxon>Podarcis</taxon>
    </lineage>
</organism>
<dbReference type="CDD" id="cd22966">
    <property type="entry name" value="DD_DYDC-like"/>
    <property type="match status" value="1"/>
</dbReference>
<evidence type="ECO:0000313" key="5">
    <source>
        <dbReference type="Proteomes" id="UP000472272"/>
    </source>
</evidence>
<keyword evidence="2" id="KW-0175">Coiled coil</keyword>
<dbReference type="Ensembl" id="ENSPMRT00000004841.1">
    <property type="protein sequence ID" value="ENSPMRP00000004542.1"/>
    <property type="gene ID" value="ENSPMRG00000003107.1"/>
</dbReference>
<dbReference type="InterPro" id="IPR037856">
    <property type="entry name" value="Sdc1/DPY30"/>
</dbReference>
<dbReference type="Proteomes" id="UP000472272">
    <property type="component" value="Chromosome 5"/>
</dbReference>
<dbReference type="GeneID" id="114597107"/>
<gene>
    <name evidence="4" type="primary">LOC114597107</name>
</gene>
<dbReference type="OMA" id="WIYSYNE"/>
<name>A0A670HZG7_PODMU</name>
<dbReference type="RefSeq" id="XP_028585052.1">
    <property type="nucleotide sequence ID" value="XM_028729219.1"/>
</dbReference>
<dbReference type="GO" id="GO:0048188">
    <property type="term" value="C:Set1C/COMPASS complex"/>
    <property type="evidence" value="ECO:0007669"/>
    <property type="project" value="InterPro"/>
</dbReference>
<dbReference type="Pfam" id="PF05186">
    <property type="entry name" value="Dpy-30"/>
    <property type="match status" value="1"/>
</dbReference>
<keyword evidence="5" id="KW-1185">Reference proteome</keyword>
<reference evidence="4" key="3">
    <citation type="submission" date="2025-09" db="UniProtKB">
        <authorList>
            <consortium name="Ensembl"/>
        </authorList>
    </citation>
    <scope>IDENTIFICATION</scope>
</reference>
<sequence length="249" mass="28705">MGMDVKYLKERIGRCLAEGLAEAADRRPVDPIDFLAHFIYNYKNRLNEEEKRKVERAELEREHEEALAEAKRIEKLKAEELLVAKKFEKQQQIIKEQQSKKTIAELSGKDGVPILQSIEETDKNHINEKRTEEKSVRIPEELETTAESKKETLEDKLDQGYISVIKAELGQTPGEENTSSTLQEALTEITMDEDFNRIPQETMDDGGESWLEHDEVNQNEHDTETEDDTEDEEATPDEESKSSQELNLE</sequence>
<dbReference type="GeneTree" id="ENSGT00940000167117"/>
<evidence type="ECO:0000313" key="4">
    <source>
        <dbReference type="Ensembl" id="ENSPMRP00000004542.1"/>
    </source>
</evidence>
<dbReference type="InterPro" id="IPR049630">
    <property type="entry name" value="DYDC-like_DD"/>
</dbReference>
<dbReference type="KEGG" id="pmua:114597107"/>
<dbReference type="Gene3D" id="1.20.890.10">
    <property type="entry name" value="cAMP-dependent protein kinase regulatory subunit, dimerization-anchoring domain"/>
    <property type="match status" value="1"/>
</dbReference>
<feature type="region of interest" description="Disordered" evidence="3">
    <location>
        <begin position="190"/>
        <end position="249"/>
    </location>
</feature>
<feature type="coiled-coil region" evidence="2">
    <location>
        <begin position="40"/>
        <end position="79"/>
    </location>
</feature>
<feature type="compositionally biased region" description="Basic and acidic residues" evidence="3">
    <location>
        <begin position="210"/>
        <end position="222"/>
    </location>
</feature>
<evidence type="ECO:0000256" key="1">
    <source>
        <dbReference type="ARBA" id="ARBA00010849"/>
    </source>
</evidence>
<dbReference type="RefSeq" id="XP_028585051.1">
    <property type="nucleotide sequence ID" value="XM_028729218.1"/>
</dbReference>
<dbReference type="RefSeq" id="XP_028585053.1">
    <property type="nucleotide sequence ID" value="XM_028729220.1"/>
</dbReference>
<evidence type="ECO:0000256" key="2">
    <source>
        <dbReference type="SAM" id="Coils"/>
    </source>
</evidence>
<protein>
    <submittedName>
        <fullName evidence="4">DPY30 domain-containing protein 1-like</fullName>
    </submittedName>
</protein>
<dbReference type="PANTHER" id="PTHR23356">
    <property type="entry name" value="DPY30-RELATED"/>
    <property type="match status" value="1"/>
</dbReference>
<dbReference type="RefSeq" id="XP_028585050.1">
    <property type="nucleotide sequence ID" value="XM_028729217.1"/>
</dbReference>
<reference evidence="4" key="2">
    <citation type="submission" date="2025-08" db="UniProtKB">
        <authorList>
            <consortium name="Ensembl"/>
        </authorList>
    </citation>
    <scope>IDENTIFICATION</scope>
</reference>
<dbReference type="PANTHER" id="PTHR23356:SF16">
    <property type="entry name" value="DPY30 DOMAIN CONTAINING 2"/>
    <property type="match status" value="1"/>
</dbReference>
<dbReference type="AlphaFoldDB" id="A0A670HZG7"/>
<dbReference type="InterPro" id="IPR007858">
    <property type="entry name" value="Dpy-30_motif"/>
</dbReference>
<evidence type="ECO:0000256" key="3">
    <source>
        <dbReference type="SAM" id="MobiDB-lite"/>
    </source>
</evidence>
<comment type="similarity">
    <text evidence="1">Belongs to the dpy-30 family.</text>
</comment>